<dbReference type="GeneID" id="13286471"/>
<dbReference type="InParanoid" id="E5AFH7"/>
<sequence length="252" mass="27388">MRLSLLSLIPIALATPAVLLEPAEKPVYWLLAGDSITAPKLGWGNSFLNNTVPSGSFGHNFGHSGATTASFRTSGDWGNVTANIGTHKNRFRVYVTMQFGHNDQKPDSGVSLQAYSTNLDNFAKEVVTAGGTPILVTPLTRRSFNSTTNRVIESLSKQRDITISVANSGHYHFIDLNKASTDYVNAIGSKEADKYNYIPSDHIDRTHLTKAGANVFSRMVADLILTKYPKEFNGFIKRNDTLSALIAAGKPA</sequence>
<proteinExistence type="predicted"/>
<name>E5AFH7_LEPMJ</name>
<dbReference type="PANTHER" id="PTHR43695:SF2">
    <property type="entry name" value="PUTATIVE (AFU_ORTHOLOGUE AFUA_2G17250)-RELATED"/>
    <property type="match status" value="1"/>
</dbReference>
<feature type="domain" description="SGNH hydrolase-type esterase" evidence="1">
    <location>
        <begin position="33"/>
        <end position="213"/>
    </location>
</feature>
<dbReference type="EMBL" id="FP929139">
    <property type="protein sequence ID" value="CBY01966.1"/>
    <property type="molecule type" value="Genomic_DNA"/>
</dbReference>
<reference evidence="3" key="1">
    <citation type="journal article" date="2011" name="Nat. Commun.">
        <title>Effector diversification within compartments of the Leptosphaeria maculans genome affected by Repeat-Induced Point mutations.</title>
        <authorList>
            <person name="Rouxel T."/>
            <person name="Grandaubert J."/>
            <person name="Hane J.K."/>
            <person name="Hoede C."/>
            <person name="van de Wouw A.P."/>
            <person name="Couloux A."/>
            <person name="Dominguez V."/>
            <person name="Anthouard V."/>
            <person name="Bally P."/>
            <person name="Bourras S."/>
            <person name="Cozijnsen A.J."/>
            <person name="Ciuffetti L.M."/>
            <person name="Degrave A."/>
            <person name="Dilmaghani A."/>
            <person name="Duret L."/>
            <person name="Fudal I."/>
            <person name="Goodwin S.B."/>
            <person name="Gout L."/>
            <person name="Glaser N."/>
            <person name="Linglin J."/>
            <person name="Kema G.H.J."/>
            <person name="Lapalu N."/>
            <person name="Lawrence C.B."/>
            <person name="May K."/>
            <person name="Meyer M."/>
            <person name="Ollivier B."/>
            <person name="Poulain J."/>
            <person name="Schoch C.L."/>
            <person name="Simon A."/>
            <person name="Spatafora J.W."/>
            <person name="Stachowiak A."/>
            <person name="Turgeon B.G."/>
            <person name="Tyler B.M."/>
            <person name="Vincent D."/>
            <person name="Weissenbach J."/>
            <person name="Amselem J."/>
            <person name="Quesneville H."/>
            <person name="Oliver R.P."/>
            <person name="Wincker P."/>
            <person name="Balesdent M.-H."/>
            <person name="Howlett B.J."/>
        </authorList>
    </citation>
    <scope>NUCLEOTIDE SEQUENCE [LARGE SCALE GENOMIC DNA]</scope>
    <source>
        <strain evidence="3">JN3 / isolate v23.1.3 / race Av1-4-5-6-7-8</strain>
    </source>
</reference>
<keyword evidence="3" id="KW-1185">Reference proteome</keyword>
<dbReference type="InterPro" id="IPR036514">
    <property type="entry name" value="SGNH_hydro_sf"/>
</dbReference>
<evidence type="ECO:0000259" key="1">
    <source>
        <dbReference type="Pfam" id="PF13472"/>
    </source>
</evidence>
<dbReference type="OrthoDB" id="5041285at2759"/>
<dbReference type="HOGENOM" id="CLU_065859_1_0_1"/>
<evidence type="ECO:0000313" key="3">
    <source>
        <dbReference type="Proteomes" id="UP000002668"/>
    </source>
</evidence>
<dbReference type="PANTHER" id="PTHR43695">
    <property type="entry name" value="PUTATIVE (AFU_ORTHOLOGUE AFUA_2G17250)-RELATED"/>
    <property type="match status" value="1"/>
</dbReference>
<dbReference type="eggNOG" id="ENOG502S5SG">
    <property type="taxonomic scope" value="Eukaryota"/>
</dbReference>
<dbReference type="VEuPathDB" id="FungiDB:LEMA_P007530.1"/>
<dbReference type="SUPFAM" id="SSF52266">
    <property type="entry name" value="SGNH hydrolase"/>
    <property type="match status" value="1"/>
</dbReference>
<organism evidence="2 3">
    <name type="scientific">Leptosphaeria maculans (strain JN3 / isolate v23.1.3 / race Av1-4-5-6-7-8)</name>
    <name type="common">Blackleg fungus</name>
    <name type="synonym">Phoma lingam</name>
    <dbReference type="NCBI Taxonomy" id="985895"/>
    <lineage>
        <taxon>Eukaryota</taxon>
        <taxon>Fungi</taxon>
        <taxon>Dikarya</taxon>
        <taxon>Ascomycota</taxon>
        <taxon>Pezizomycotina</taxon>
        <taxon>Dothideomycetes</taxon>
        <taxon>Pleosporomycetidae</taxon>
        <taxon>Pleosporales</taxon>
        <taxon>Pleosporineae</taxon>
        <taxon>Leptosphaeriaceae</taxon>
        <taxon>Plenodomus</taxon>
        <taxon>Plenodomus lingam/Leptosphaeria maculans species complex</taxon>
    </lineage>
</organism>
<protein>
    <submittedName>
        <fullName evidence="2">Similar to lipolytic protein G-D-S-L family</fullName>
    </submittedName>
</protein>
<dbReference type="Pfam" id="PF13472">
    <property type="entry name" value="Lipase_GDSL_2"/>
    <property type="match status" value="1"/>
</dbReference>
<dbReference type="AlphaFoldDB" id="E5AFH7"/>
<gene>
    <name evidence="2" type="ORF">LEMA_P007530.1</name>
</gene>
<dbReference type="Gene3D" id="3.40.50.1110">
    <property type="entry name" value="SGNH hydrolase"/>
    <property type="match status" value="1"/>
</dbReference>
<dbReference type="STRING" id="985895.E5AFH7"/>
<accession>E5AFH7</accession>
<dbReference type="InterPro" id="IPR037459">
    <property type="entry name" value="RhgT-like"/>
</dbReference>
<evidence type="ECO:0000313" key="2">
    <source>
        <dbReference type="EMBL" id="CBY01966.1"/>
    </source>
</evidence>
<dbReference type="GO" id="GO:0016787">
    <property type="term" value="F:hydrolase activity"/>
    <property type="evidence" value="ECO:0007669"/>
    <property type="project" value="InterPro"/>
</dbReference>
<dbReference type="Proteomes" id="UP000002668">
    <property type="component" value="Genome"/>
</dbReference>
<dbReference type="OMA" id="RTHLNPW"/>
<dbReference type="RefSeq" id="XP_003845445.1">
    <property type="nucleotide sequence ID" value="XM_003845397.1"/>
</dbReference>
<dbReference type="InterPro" id="IPR013830">
    <property type="entry name" value="SGNH_hydro"/>
</dbReference>